<gene>
    <name evidence="3" type="ORF">DL764_007669</name>
</gene>
<evidence type="ECO:0000313" key="3">
    <source>
        <dbReference type="EMBL" id="RYO95547.1"/>
    </source>
</evidence>
<comment type="caution">
    <text evidence="3">The sequence shown here is derived from an EMBL/GenBank/DDBJ whole genome shotgun (WGS) entry which is preliminary data.</text>
</comment>
<feature type="region of interest" description="Disordered" evidence="1">
    <location>
        <begin position="31"/>
        <end position="53"/>
    </location>
</feature>
<feature type="transmembrane region" description="Helical" evidence="2">
    <location>
        <begin position="249"/>
        <end position="277"/>
    </location>
</feature>
<evidence type="ECO:0000256" key="2">
    <source>
        <dbReference type="SAM" id="Phobius"/>
    </source>
</evidence>
<keyword evidence="4" id="KW-1185">Reference proteome</keyword>
<dbReference type="Proteomes" id="UP000293360">
    <property type="component" value="Unassembled WGS sequence"/>
</dbReference>
<accession>A0A4Q4T1J1</accession>
<feature type="transmembrane region" description="Helical" evidence="2">
    <location>
        <begin position="135"/>
        <end position="156"/>
    </location>
</feature>
<evidence type="ECO:0000256" key="1">
    <source>
        <dbReference type="SAM" id="MobiDB-lite"/>
    </source>
</evidence>
<feature type="compositionally biased region" description="Basic and acidic residues" evidence="1">
    <location>
        <begin position="339"/>
        <end position="350"/>
    </location>
</feature>
<dbReference type="EMBL" id="QJNU01000545">
    <property type="protein sequence ID" value="RYO95547.1"/>
    <property type="molecule type" value="Genomic_DNA"/>
</dbReference>
<evidence type="ECO:0000313" key="4">
    <source>
        <dbReference type="Proteomes" id="UP000293360"/>
    </source>
</evidence>
<feature type="transmembrane region" description="Helical" evidence="2">
    <location>
        <begin position="168"/>
        <end position="195"/>
    </location>
</feature>
<feature type="transmembrane region" description="Helical" evidence="2">
    <location>
        <begin position="216"/>
        <end position="237"/>
    </location>
</feature>
<name>A0A4Q4T1J1_9PEZI</name>
<reference evidence="3 4" key="1">
    <citation type="submission" date="2018-06" db="EMBL/GenBank/DDBJ databases">
        <title>Complete Genomes of Monosporascus.</title>
        <authorList>
            <person name="Robinson A.J."/>
            <person name="Natvig D.O."/>
        </authorList>
    </citation>
    <scope>NUCLEOTIDE SEQUENCE [LARGE SCALE GENOMIC DNA]</scope>
    <source>
        <strain evidence="3 4">CBS 110550</strain>
    </source>
</reference>
<keyword evidence="2" id="KW-1133">Transmembrane helix</keyword>
<organism evidence="3 4">
    <name type="scientific">Monosporascus ibericus</name>
    <dbReference type="NCBI Taxonomy" id="155417"/>
    <lineage>
        <taxon>Eukaryota</taxon>
        <taxon>Fungi</taxon>
        <taxon>Dikarya</taxon>
        <taxon>Ascomycota</taxon>
        <taxon>Pezizomycotina</taxon>
        <taxon>Sordariomycetes</taxon>
        <taxon>Xylariomycetidae</taxon>
        <taxon>Xylariales</taxon>
        <taxon>Xylariales incertae sedis</taxon>
        <taxon>Monosporascus</taxon>
    </lineage>
</organism>
<dbReference type="STRING" id="155417.A0A4Q4T1J1"/>
<dbReference type="AlphaFoldDB" id="A0A4Q4T1J1"/>
<feature type="region of interest" description="Disordered" evidence="1">
    <location>
        <begin position="374"/>
        <end position="396"/>
    </location>
</feature>
<feature type="region of interest" description="Disordered" evidence="1">
    <location>
        <begin position="320"/>
        <end position="350"/>
    </location>
</feature>
<protein>
    <submittedName>
        <fullName evidence="3">Uncharacterized protein</fullName>
    </submittedName>
</protein>
<dbReference type="OrthoDB" id="5279542at2759"/>
<proteinExistence type="predicted"/>
<keyword evidence="2" id="KW-0812">Transmembrane</keyword>
<keyword evidence="2" id="KW-0472">Membrane</keyword>
<sequence>MPKSRQSAGEEDDGGDLAIVSAQQINREPLESIIVGKCSPEKEQTVEGVSSQSRDIEGAAGALHQHRSKPTSFTGDFNDHAPAPNLPVLRPTIYSLAMDAEERSDDSQRDDGRDKWQDAIRVKPESQKRWDVIKVILRAFTLAFAIALAVLCIRSVRIYDNLSSASASLAFVGCLTPASISGIWALAEFITIFVRTSRSGLRLTGIPPGAHVAVDLLLWLTSLVFVALLSVWLIYILQSAWYFIGLTGAQMGIALAALCLQFAMTGLHFTLFVRACIETERRNSERRIKKAIMSLSQRGLDLASTSYYLTRRSHALSTLPPESVIEERPNRPPESPIPPDRRRDTEADVEAEMRIEDNVKFIMPASLIKEMTDQKYTMMGPADGEQKYPGLRRGER</sequence>